<organism evidence="2 3">
    <name type="scientific">Variovorax boronicumulans</name>
    <dbReference type="NCBI Taxonomy" id="436515"/>
    <lineage>
        <taxon>Bacteria</taxon>
        <taxon>Pseudomonadati</taxon>
        <taxon>Pseudomonadota</taxon>
        <taxon>Betaproteobacteria</taxon>
        <taxon>Burkholderiales</taxon>
        <taxon>Comamonadaceae</taxon>
        <taxon>Variovorax</taxon>
    </lineage>
</organism>
<dbReference type="KEGG" id="vbo:CKY39_19510"/>
<dbReference type="Gene3D" id="1.10.530.10">
    <property type="match status" value="1"/>
</dbReference>
<dbReference type="Proteomes" id="UP000217154">
    <property type="component" value="Chromosome"/>
</dbReference>
<dbReference type="PANTHER" id="PTHR34408">
    <property type="entry name" value="FAMILY PROTEIN, PUTATIVE-RELATED"/>
    <property type="match status" value="1"/>
</dbReference>
<dbReference type="Pfam" id="PF00182">
    <property type="entry name" value="Glyco_hydro_19"/>
    <property type="match status" value="1"/>
</dbReference>
<gene>
    <name evidence="2" type="ORF">CKY39_19510</name>
</gene>
<name>A0A250DLL5_9BURK</name>
<evidence type="ECO:0000313" key="2">
    <source>
        <dbReference type="EMBL" id="ATA55152.1"/>
    </source>
</evidence>
<accession>A0A250DLL5</accession>
<evidence type="ECO:0000259" key="1">
    <source>
        <dbReference type="Pfam" id="PF00182"/>
    </source>
</evidence>
<dbReference type="GO" id="GO:0016998">
    <property type="term" value="P:cell wall macromolecule catabolic process"/>
    <property type="evidence" value="ECO:0007669"/>
    <property type="project" value="InterPro"/>
</dbReference>
<dbReference type="AlphaFoldDB" id="A0A250DLL5"/>
<dbReference type="InterPro" id="IPR000726">
    <property type="entry name" value="Glyco_hydro_19_cat"/>
</dbReference>
<dbReference type="InterPro" id="IPR052354">
    <property type="entry name" value="Cell_Wall_Dynamics_Protein"/>
</dbReference>
<dbReference type="PANTHER" id="PTHR34408:SF1">
    <property type="entry name" value="GLYCOSYL HYDROLASE FAMILY 19 DOMAIN-CONTAINING PROTEIN HI_1415"/>
    <property type="match status" value="1"/>
</dbReference>
<sequence length="178" mass="19224">MMDAKTLARCTGARIDRAQRFAEPLSAAMAEFSIDTAGRQAAFLANVGHESGGLHWVVELWGPTIAQQRYEGRRDIGNTQPGDGFRFRGRGLLQTTGRANYAALSKALGVDYVADPDRLAQPIDAARSAGYFWQSKGLSAFADAGDFLTVVKRINGGFNGLSERQMLWADAKAALGLK</sequence>
<proteinExistence type="predicted"/>
<feature type="domain" description="Glycoside hydrolase family 19 catalytic" evidence="1">
    <location>
        <begin position="41"/>
        <end position="135"/>
    </location>
</feature>
<dbReference type="EMBL" id="CP023284">
    <property type="protein sequence ID" value="ATA55152.1"/>
    <property type="molecule type" value="Genomic_DNA"/>
</dbReference>
<dbReference type="InterPro" id="IPR023346">
    <property type="entry name" value="Lysozyme-like_dom_sf"/>
</dbReference>
<dbReference type="SUPFAM" id="SSF53955">
    <property type="entry name" value="Lysozyme-like"/>
    <property type="match status" value="1"/>
</dbReference>
<dbReference type="GO" id="GO:0004568">
    <property type="term" value="F:chitinase activity"/>
    <property type="evidence" value="ECO:0007669"/>
    <property type="project" value="InterPro"/>
</dbReference>
<protein>
    <submittedName>
        <fullName evidence="2">Chitinase</fullName>
    </submittedName>
</protein>
<reference evidence="2 3" key="1">
    <citation type="submission" date="2017-09" db="EMBL/GenBank/DDBJ databases">
        <title>The diverse metabolic capabilities of V. boronicumulans make it an excellent choice for continued studies on novel biodegradation.</title>
        <authorList>
            <person name="Sun S."/>
        </authorList>
    </citation>
    <scope>NUCLEOTIDE SEQUENCE [LARGE SCALE GENOMIC DNA]</scope>
    <source>
        <strain evidence="2 3">J1</strain>
    </source>
</reference>
<evidence type="ECO:0000313" key="3">
    <source>
        <dbReference type="Proteomes" id="UP000217154"/>
    </source>
</evidence>
<dbReference type="GO" id="GO:0006032">
    <property type="term" value="P:chitin catabolic process"/>
    <property type="evidence" value="ECO:0007669"/>
    <property type="project" value="InterPro"/>
</dbReference>